<dbReference type="InterPro" id="IPR043502">
    <property type="entry name" value="DNA/RNA_pol_sf"/>
</dbReference>
<dbReference type="Pfam" id="PF00078">
    <property type="entry name" value="RVT_1"/>
    <property type="match status" value="1"/>
</dbReference>
<dbReference type="CDD" id="cd01650">
    <property type="entry name" value="RT_nLTR_like"/>
    <property type="match status" value="1"/>
</dbReference>
<reference evidence="2" key="2">
    <citation type="submission" date="2023-06" db="EMBL/GenBank/DDBJ databases">
        <authorList>
            <person name="Swenson N.G."/>
            <person name="Wegrzyn J.L."/>
            <person name="Mcevoy S.L."/>
        </authorList>
    </citation>
    <scope>NUCLEOTIDE SEQUENCE</scope>
    <source>
        <strain evidence="2">NS2018</strain>
        <tissue evidence="2">Leaf</tissue>
    </source>
</reference>
<dbReference type="PANTHER" id="PTHR46890:SF48">
    <property type="entry name" value="RNA-DIRECTED DNA POLYMERASE"/>
    <property type="match status" value="1"/>
</dbReference>
<reference evidence="2" key="1">
    <citation type="journal article" date="2022" name="Plant J.">
        <title>Strategies of tolerance reflected in two North American maple genomes.</title>
        <authorList>
            <person name="McEvoy S.L."/>
            <person name="Sezen U.U."/>
            <person name="Trouern-Trend A."/>
            <person name="McMahon S.M."/>
            <person name="Schaberg P.G."/>
            <person name="Yang J."/>
            <person name="Wegrzyn J.L."/>
            <person name="Swenson N.G."/>
        </authorList>
    </citation>
    <scope>NUCLEOTIDE SEQUENCE</scope>
    <source>
        <strain evidence="2">NS2018</strain>
    </source>
</reference>
<gene>
    <name evidence="2" type="ORF">LWI29_011174</name>
</gene>
<proteinExistence type="predicted"/>
<dbReference type="InterPro" id="IPR000477">
    <property type="entry name" value="RT_dom"/>
</dbReference>
<dbReference type="EMBL" id="JAUESC010000380">
    <property type="protein sequence ID" value="KAK0591976.1"/>
    <property type="molecule type" value="Genomic_DNA"/>
</dbReference>
<dbReference type="SUPFAM" id="SSF56672">
    <property type="entry name" value="DNA/RNA polymerases"/>
    <property type="match status" value="1"/>
</dbReference>
<evidence type="ECO:0000313" key="3">
    <source>
        <dbReference type="Proteomes" id="UP001168877"/>
    </source>
</evidence>
<organism evidence="2 3">
    <name type="scientific">Acer saccharum</name>
    <name type="common">Sugar maple</name>
    <dbReference type="NCBI Taxonomy" id="4024"/>
    <lineage>
        <taxon>Eukaryota</taxon>
        <taxon>Viridiplantae</taxon>
        <taxon>Streptophyta</taxon>
        <taxon>Embryophyta</taxon>
        <taxon>Tracheophyta</taxon>
        <taxon>Spermatophyta</taxon>
        <taxon>Magnoliopsida</taxon>
        <taxon>eudicotyledons</taxon>
        <taxon>Gunneridae</taxon>
        <taxon>Pentapetalae</taxon>
        <taxon>rosids</taxon>
        <taxon>malvids</taxon>
        <taxon>Sapindales</taxon>
        <taxon>Sapindaceae</taxon>
        <taxon>Hippocastanoideae</taxon>
        <taxon>Acereae</taxon>
        <taxon>Acer</taxon>
    </lineage>
</organism>
<dbReference type="PROSITE" id="PS50878">
    <property type="entry name" value="RT_POL"/>
    <property type="match status" value="1"/>
</dbReference>
<dbReference type="Proteomes" id="UP001168877">
    <property type="component" value="Unassembled WGS sequence"/>
</dbReference>
<sequence length="290" mass="31801">MDRVQPHLSTHSSCILDRHFTSDEVRVAAFSIAPTKAPGLDGLPGLFYHKFRDLVGPKVTAECLRCLNDGGSLEAVNGTLVVLIPKVKNPVRITEFRPISLCNVIYKIVAKVIANRLLLVLDEVISNSQSAFIPGRLIADNALIGFECLYAIQNQKRNVGSFALKLDMSKAYDRVEWDFLALMMGKLGFSSQWIDKVMNCVSTVCFSFAINGEVCGSVKPSRGLRQGCPLSPYLFLLCAKSLSSVINAVVRDSSLSGFQCKRAGPTISHLFFADDSLLFSKATDRDCTNI</sequence>
<protein>
    <recommendedName>
        <fullName evidence="1">Reverse transcriptase domain-containing protein</fullName>
    </recommendedName>
</protein>
<feature type="domain" description="Reverse transcriptase" evidence="1">
    <location>
        <begin position="65"/>
        <end position="290"/>
    </location>
</feature>
<keyword evidence="3" id="KW-1185">Reference proteome</keyword>
<name>A0AA39S6Q7_ACESA</name>
<dbReference type="InterPro" id="IPR052343">
    <property type="entry name" value="Retrotransposon-Effector_Assoc"/>
</dbReference>
<comment type="caution">
    <text evidence="2">The sequence shown here is derived from an EMBL/GenBank/DDBJ whole genome shotgun (WGS) entry which is preliminary data.</text>
</comment>
<accession>A0AA39S6Q7</accession>
<evidence type="ECO:0000259" key="1">
    <source>
        <dbReference type="PROSITE" id="PS50878"/>
    </source>
</evidence>
<evidence type="ECO:0000313" key="2">
    <source>
        <dbReference type="EMBL" id="KAK0591976.1"/>
    </source>
</evidence>
<dbReference type="AlphaFoldDB" id="A0AA39S6Q7"/>
<dbReference type="PANTHER" id="PTHR46890">
    <property type="entry name" value="NON-LTR RETROLELEMENT REVERSE TRANSCRIPTASE-LIKE PROTEIN-RELATED"/>
    <property type="match status" value="1"/>
</dbReference>